<dbReference type="HOGENOM" id="CLU_2968958_0_0_11"/>
<protein>
    <submittedName>
        <fullName evidence="2">Uncharacterized protein</fullName>
    </submittedName>
</protein>
<gene>
    <name evidence="2" type="ORF">HMPREF0970_00186</name>
</gene>
<organism evidence="2 3">
    <name type="scientific">Schaalia odontolytica F0309</name>
    <dbReference type="NCBI Taxonomy" id="649742"/>
    <lineage>
        <taxon>Bacteria</taxon>
        <taxon>Bacillati</taxon>
        <taxon>Actinomycetota</taxon>
        <taxon>Actinomycetes</taxon>
        <taxon>Actinomycetales</taxon>
        <taxon>Actinomycetaceae</taxon>
        <taxon>Schaalia</taxon>
    </lineage>
</organism>
<name>D4TW78_9ACTO</name>
<dbReference type="Proteomes" id="UP000003150">
    <property type="component" value="Unassembled WGS sequence"/>
</dbReference>
<evidence type="ECO:0000313" key="2">
    <source>
        <dbReference type="EMBL" id="EFF80823.1"/>
    </source>
</evidence>
<reference evidence="2 3" key="1">
    <citation type="submission" date="2009-10" db="EMBL/GenBank/DDBJ databases">
        <authorList>
            <person name="Weinstock G."/>
            <person name="Sodergren E."/>
            <person name="Clifton S."/>
            <person name="Fulton L."/>
            <person name="Fulton B."/>
            <person name="Courtney L."/>
            <person name="Fronick C."/>
            <person name="Harrison M."/>
            <person name="Strong C."/>
            <person name="Farmer C."/>
            <person name="Delahaunty K."/>
            <person name="Markovic C."/>
            <person name="Hall O."/>
            <person name="Minx P."/>
            <person name="Tomlinson C."/>
            <person name="Mitreva M."/>
            <person name="Nelson J."/>
            <person name="Hou S."/>
            <person name="Wollam A."/>
            <person name="Pepin K.H."/>
            <person name="Johnson M."/>
            <person name="Bhonagiri V."/>
            <person name="Nash W.E."/>
            <person name="Warren W."/>
            <person name="Chinwalla A."/>
            <person name="Mardis E.R."/>
            <person name="Wilson R.K."/>
        </authorList>
    </citation>
    <scope>NUCLEOTIDE SEQUENCE [LARGE SCALE GENOMIC DNA]</scope>
    <source>
        <strain evidence="2 3">F0309</strain>
    </source>
</reference>
<dbReference type="AlphaFoldDB" id="D4TW78"/>
<dbReference type="EMBL" id="ACYT02000010">
    <property type="protein sequence ID" value="EFF80823.1"/>
    <property type="molecule type" value="Genomic_DNA"/>
</dbReference>
<evidence type="ECO:0000256" key="1">
    <source>
        <dbReference type="SAM" id="MobiDB-lite"/>
    </source>
</evidence>
<comment type="caution">
    <text evidence="2">The sequence shown here is derived from an EMBL/GenBank/DDBJ whole genome shotgun (WGS) entry which is preliminary data.</text>
</comment>
<evidence type="ECO:0000313" key="3">
    <source>
        <dbReference type="Proteomes" id="UP000003150"/>
    </source>
</evidence>
<sequence length="58" mass="6022">MPEGWTIKSGKVAGWGQQPGGATQLQVLGDDGKPVSVNRLLQEGILKGKKVPVGLPSI</sequence>
<feature type="region of interest" description="Disordered" evidence="1">
    <location>
        <begin position="1"/>
        <end position="20"/>
    </location>
</feature>
<proteinExistence type="predicted"/>
<accession>D4TW78</accession>